<accession>A0A915L208</accession>
<reference evidence="2" key="1">
    <citation type="submission" date="2022-11" db="UniProtKB">
        <authorList>
            <consortium name="WormBaseParasite"/>
        </authorList>
    </citation>
    <scope>IDENTIFICATION</scope>
</reference>
<name>A0A915L208_ROMCU</name>
<proteinExistence type="predicted"/>
<evidence type="ECO:0000313" key="2">
    <source>
        <dbReference type="WBParaSite" id="nRc.2.0.1.t44511-RA"/>
    </source>
</evidence>
<dbReference type="WBParaSite" id="nRc.2.0.1.t44511-RA">
    <property type="protein sequence ID" value="nRc.2.0.1.t44511-RA"/>
    <property type="gene ID" value="nRc.2.0.1.g44511"/>
</dbReference>
<organism evidence="1 2">
    <name type="scientific">Romanomermis culicivorax</name>
    <name type="common">Nematode worm</name>
    <dbReference type="NCBI Taxonomy" id="13658"/>
    <lineage>
        <taxon>Eukaryota</taxon>
        <taxon>Metazoa</taxon>
        <taxon>Ecdysozoa</taxon>
        <taxon>Nematoda</taxon>
        <taxon>Enoplea</taxon>
        <taxon>Dorylaimia</taxon>
        <taxon>Mermithida</taxon>
        <taxon>Mermithoidea</taxon>
        <taxon>Mermithidae</taxon>
        <taxon>Romanomermis</taxon>
    </lineage>
</organism>
<sequence>MIAFIEFPVVENPFHQKITKQEKVEQKEKFGAETSLSGVQISFVCIFKLKAYNGVDDGLILR</sequence>
<keyword evidence="1" id="KW-1185">Reference proteome</keyword>
<dbReference type="AlphaFoldDB" id="A0A915L208"/>
<dbReference type="Proteomes" id="UP000887565">
    <property type="component" value="Unplaced"/>
</dbReference>
<protein>
    <submittedName>
        <fullName evidence="2">Uncharacterized protein</fullName>
    </submittedName>
</protein>
<evidence type="ECO:0000313" key="1">
    <source>
        <dbReference type="Proteomes" id="UP000887565"/>
    </source>
</evidence>